<dbReference type="RefSeq" id="WP_148456784.1">
    <property type="nucleotide sequence ID" value="NZ_VSFC01000056.1"/>
</dbReference>
<dbReference type="EMBL" id="VSFC01000056">
    <property type="protein sequence ID" value="TYA52662.1"/>
    <property type="molecule type" value="Genomic_DNA"/>
</dbReference>
<feature type="transmembrane region" description="Helical" evidence="1">
    <location>
        <begin position="122"/>
        <end position="142"/>
    </location>
</feature>
<keyword evidence="1" id="KW-1133">Transmembrane helix</keyword>
<accession>A0A5D0G3S2</accession>
<keyword evidence="3" id="KW-1185">Reference proteome</keyword>
<evidence type="ECO:0000256" key="1">
    <source>
        <dbReference type="SAM" id="Phobius"/>
    </source>
</evidence>
<dbReference type="AlphaFoldDB" id="A0A5D0G3S2"/>
<dbReference type="OrthoDB" id="1451346at2"/>
<organism evidence="2 3">
    <name type="scientific">Formosa maritima</name>
    <dbReference type="NCBI Taxonomy" id="2592046"/>
    <lineage>
        <taxon>Bacteria</taxon>
        <taxon>Pseudomonadati</taxon>
        <taxon>Bacteroidota</taxon>
        <taxon>Flavobacteriia</taxon>
        <taxon>Flavobacteriales</taxon>
        <taxon>Flavobacteriaceae</taxon>
        <taxon>Formosa</taxon>
    </lineage>
</organism>
<keyword evidence="1" id="KW-0812">Transmembrane</keyword>
<reference evidence="2 3" key="1">
    <citation type="submission" date="2019-08" db="EMBL/GenBank/DDBJ databases">
        <title>Formosa sediminis sp. nov., isolated from marine sediment.</title>
        <authorList>
            <person name="Cao W.R."/>
        </authorList>
    </citation>
    <scope>NUCLEOTIDE SEQUENCE [LARGE SCALE GENOMIC DNA]</scope>
    <source>
        <strain evidence="2 3">1494</strain>
    </source>
</reference>
<sequence length="173" mass="20500">MSSSSTLNDVVLRPRFKFEKNQNNEELLTLFDLAKKEQSDFIVSRIDNHVFLKLPKHKQHFWSPQLHLEIDKIDENSSSIRGLFGPNPTVWTMFMFFHFLVVCLFLGFGAWAYSNWSLETSYAIQVSLMIFMVIIWIVLYVVGQMGKKVGMDEMHLLHRFMRDTLRHQNQCFY</sequence>
<feature type="transmembrane region" description="Helical" evidence="1">
    <location>
        <begin position="90"/>
        <end position="110"/>
    </location>
</feature>
<evidence type="ECO:0000313" key="2">
    <source>
        <dbReference type="EMBL" id="TYA52662.1"/>
    </source>
</evidence>
<comment type="caution">
    <text evidence="2">The sequence shown here is derived from an EMBL/GenBank/DDBJ whole genome shotgun (WGS) entry which is preliminary data.</text>
</comment>
<keyword evidence="1" id="KW-0472">Membrane</keyword>
<protein>
    <submittedName>
        <fullName evidence="2">GTP-binding protein</fullName>
    </submittedName>
</protein>
<dbReference type="Proteomes" id="UP000324550">
    <property type="component" value="Unassembled WGS sequence"/>
</dbReference>
<evidence type="ECO:0000313" key="3">
    <source>
        <dbReference type="Proteomes" id="UP000324550"/>
    </source>
</evidence>
<gene>
    <name evidence="2" type="ORF">FVF61_12100</name>
</gene>
<proteinExistence type="predicted"/>
<name>A0A5D0G3S2_9FLAO</name>